<organism evidence="1 2">
    <name type="scientific">Mycena citricolor</name>
    <dbReference type="NCBI Taxonomy" id="2018698"/>
    <lineage>
        <taxon>Eukaryota</taxon>
        <taxon>Fungi</taxon>
        <taxon>Dikarya</taxon>
        <taxon>Basidiomycota</taxon>
        <taxon>Agaricomycotina</taxon>
        <taxon>Agaricomycetes</taxon>
        <taxon>Agaricomycetidae</taxon>
        <taxon>Agaricales</taxon>
        <taxon>Marasmiineae</taxon>
        <taxon>Mycenaceae</taxon>
        <taxon>Mycena</taxon>
    </lineage>
</organism>
<protein>
    <submittedName>
        <fullName evidence="1">Uncharacterized protein</fullName>
    </submittedName>
</protein>
<comment type="caution">
    <text evidence="1">The sequence shown here is derived from an EMBL/GenBank/DDBJ whole genome shotgun (WGS) entry which is preliminary data.</text>
</comment>
<dbReference type="Proteomes" id="UP001295794">
    <property type="component" value="Unassembled WGS sequence"/>
</dbReference>
<sequence>MDPVDPGRGRSLGEPQSCIPSQIEVYKLGLVLCSACSISATKRAHVVSSIP</sequence>
<evidence type="ECO:0000313" key="2">
    <source>
        <dbReference type="Proteomes" id="UP001295794"/>
    </source>
</evidence>
<accession>A0AAD2JWP6</accession>
<gene>
    <name evidence="1" type="ORF">MYCIT1_LOCUS7612</name>
</gene>
<name>A0AAD2JWP6_9AGAR</name>
<dbReference type="EMBL" id="CAVNYO010000106">
    <property type="protein sequence ID" value="CAK5266093.1"/>
    <property type="molecule type" value="Genomic_DNA"/>
</dbReference>
<dbReference type="AlphaFoldDB" id="A0AAD2JWP6"/>
<proteinExistence type="predicted"/>
<reference evidence="1" key="1">
    <citation type="submission" date="2023-11" db="EMBL/GenBank/DDBJ databases">
        <authorList>
            <person name="De Vega J J."/>
            <person name="De Vega J J."/>
        </authorList>
    </citation>
    <scope>NUCLEOTIDE SEQUENCE</scope>
</reference>
<evidence type="ECO:0000313" key="1">
    <source>
        <dbReference type="EMBL" id="CAK5266093.1"/>
    </source>
</evidence>
<keyword evidence="2" id="KW-1185">Reference proteome</keyword>